<dbReference type="EMBL" id="AP015044">
    <property type="protein sequence ID" value="BAU01538.1"/>
    <property type="molecule type" value="Genomic_DNA"/>
</dbReference>
<keyword evidence="2" id="KW-1185">Reference proteome</keyword>
<dbReference type="PANTHER" id="PTHR47453:SF1">
    <property type="entry name" value="PHOSPHOGLUCAN, WATER DIKINASE, CHLOROPLASTIC"/>
    <property type="match status" value="1"/>
</dbReference>
<dbReference type="AlphaFoldDB" id="A0A0S3T8H9"/>
<dbReference type="Proteomes" id="UP000291084">
    <property type="component" value="Chromosome 11"/>
</dbReference>
<name>A0A0S3T8H9_PHAAN</name>
<protein>
    <submittedName>
        <fullName evidence="1">Uncharacterized protein</fullName>
    </submittedName>
</protein>
<evidence type="ECO:0000313" key="1">
    <source>
        <dbReference type="EMBL" id="BAU01538.1"/>
    </source>
</evidence>
<organism evidence="1 2">
    <name type="scientific">Vigna angularis var. angularis</name>
    <dbReference type="NCBI Taxonomy" id="157739"/>
    <lineage>
        <taxon>Eukaryota</taxon>
        <taxon>Viridiplantae</taxon>
        <taxon>Streptophyta</taxon>
        <taxon>Embryophyta</taxon>
        <taxon>Tracheophyta</taxon>
        <taxon>Spermatophyta</taxon>
        <taxon>Magnoliopsida</taxon>
        <taxon>eudicotyledons</taxon>
        <taxon>Gunneridae</taxon>
        <taxon>Pentapetalae</taxon>
        <taxon>rosids</taxon>
        <taxon>fabids</taxon>
        <taxon>Fabales</taxon>
        <taxon>Fabaceae</taxon>
        <taxon>Papilionoideae</taxon>
        <taxon>50 kb inversion clade</taxon>
        <taxon>NPAAA clade</taxon>
        <taxon>indigoferoid/millettioid clade</taxon>
        <taxon>Phaseoleae</taxon>
        <taxon>Vigna</taxon>
    </lineage>
</organism>
<evidence type="ECO:0000313" key="2">
    <source>
        <dbReference type="Proteomes" id="UP000291084"/>
    </source>
</evidence>
<proteinExistence type="predicted"/>
<reference evidence="1 2" key="1">
    <citation type="journal article" date="2015" name="Sci. Rep.">
        <title>The power of single molecule real-time sequencing technology in the de novo assembly of a eukaryotic genome.</title>
        <authorList>
            <person name="Sakai H."/>
            <person name="Naito K."/>
            <person name="Ogiso-Tanaka E."/>
            <person name="Takahashi Y."/>
            <person name="Iseki K."/>
            <person name="Muto C."/>
            <person name="Satou K."/>
            <person name="Teruya K."/>
            <person name="Shiroma A."/>
            <person name="Shimoji M."/>
            <person name="Hirano T."/>
            <person name="Itoh T."/>
            <person name="Kaga A."/>
            <person name="Tomooka N."/>
        </authorList>
    </citation>
    <scope>NUCLEOTIDE SEQUENCE [LARGE SCALE GENOMIC DNA]</scope>
    <source>
        <strain evidence="2">cv. Shumari</strain>
    </source>
</reference>
<feature type="non-terminal residue" evidence="1">
    <location>
        <position position="1"/>
    </location>
</feature>
<gene>
    <name evidence="1" type="primary">Vigan.11G079200</name>
    <name evidence="1" type="ORF">VIGAN_11079200</name>
</gene>
<accession>A0A0S3T8H9</accession>
<sequence length="92" mass="10859">GNHETQRKWDTSGLHGLPLKFVQVDQNSRNWWRKWINTGQISCFEDGGHHRPNRHAKISRLREALTHNDMEFFNLYVCFYGNSITHLISCCC</sequence>
<dbReference type="PANTHER" id="PTHR47453">
    <property type="entry name" value="PHOSPHOGLUCAN, WATER DIKINASE, CHLOROPLASTIC"/>
    <property type="match status" value="1"/>
</dbReference>